<dbReference type="FunFam" id="3.40.1390.30:FF:000001">
    <property type="entry name" value="GTP cyclohydrolase 1 type 2"/>
    <property type="match status" value="1"/>
</dbReference>
<evidence type="ECO:0000313" key="8">
    <source>
        <dbReference type="Proteomes" id="UP000321424"/>
    </source>
</evidence>
<protein>
    <recommendedName>
        <fullName evidence="3 5">GTP cyclohydrolase 1 type 2 homolog</fullName>
    </recommendedName>
</protein>
<dbReference type="Proteomes" id="UP000321424">
    <property type="component" value="Unassembled WGS sequence"/>
</dbReference>
<feature type="binding site" evidence="6">
    <location>
        <position position="333"/>
    </location>
    <ligand>
        <name>a divalent metal cation</name>
        <dbReference type="ChEBI" id="CHEBI:60240"/>
        <label>1</label>
    </ligand>
</feature>
<feature type="binding site" evidence="6">
    <location>
        <position position="337"/>
    </location>
    <ligand>
        <name>a divalent metal cation</name>
        <dbReference type="ChEBI" id="CHEBI:60240"/>
        <label>1</label>
    </ligand>
</feature>
<evidence type="ECO:0000256" key="4">
    <source>
        <dbReference type="ARBA" id="ARBA00022723"/>
    </source>
</evidence>
<dbReference type="RefSeq" id="WP_147137870.1">
    <property type="nucleotide sequence ID" value="NZ_BJXA01000048.1"/>
</dbReference>
<organism evidence="7 8">
    <name type="scientific">Nocardia ninae NBRC 108245</name>
    <dbReference type="NCBI Taxonomy" id="1210091"/>
    <lineage>
        <taxon>Bacteria</taxon>
        <taxon>Bacillati</taxon>
        <taxon>Actinomycetota</taxon>
        <taxon>Actinomycetes</taxon>
        <taxon>Mycobacteriales</taxon>
        <taxon>Nocardiaceae</taxon>
        <taxon>Nocardia</taxon>
    </lineage>
</organism>
<dbReference type="PANTHER" id="PTHR13799:SF14">
    <property type="entry name" value="GTP CYCLOHYDROLASE 1 TYPE 2 HOMOLOG"/>
    <property type="match status" value="1"/>
</dbReference>
<keyword evidence="7" id="KW-0378">Hydrolase</keyword>
<evidence type="ECO:0000256" key="3">
    <source>
        <dbReference type="ARBA" id="ARBA00022112"/>
    </source>
</evidence>
<evidence type="ECO:0000256" key="5">
    <source>
        <dbReference type="PIRNR" id="PIRNR037489"/>
    </source>
</evidence>
<dbReference type="PANTHER" id="PTHR13799">
    <property type="entry name" value="NGG1 INTERACTING FACTOR 3"/>
    <property type="match status" value="1"/>
</dbReference>
<dbReference type="OrthoDB" id="9795763at2"/>
<dbReference type="InterPro" id="IPR036069">
    <property type="entry name" value="DUF34/NIF3_sf"/>
</dbReference>
<keyword evidence="8" id="KW-1185">Reference proteome</keyword>
<dbReference type="InterPro" id="IPR015867">
    <property type="entry name" value="N-reg_PII/ATP_PRibTrfase_C"/>
</dbReference>
<dbReference type="GO" id="GO:0005737">
    <property type="term" value="C:cytoplasm"/>
    <property type="evidence" value="ECO:0007669"/>
    <property type="project" value="TreeGrafter"/>
</dbReference>
<feature type="binding site" evidence="6">
    <location>
        <position position="104"/>
    </location>
    <ligand>
        <name>a divalent metal cation</name>
        <dbReference type="ChEBI" id="CHEBI:60240"/>
        <label>1</label>
    </ligand>
</feature>
<comment type="subunit">
    <text evidence="2">Homohexamer.</text>
</comment>
<evidence type="ECO:0000256" key="6">
    <source>
        <dbReference type="PIRSR" id="PIRSR602678-1"/>
    </source>
</evidence>
<dbReference type="Gene3D" id="3.40.1390.30">
    <property type="entry name" value="NIF3 (NGG1p interacting factor 3)-like"/>
    <property type="match status" value="1"/>
</dbReference>
<dbReference type="PIRSF" id="PIRSF037489">
    <property type="entry name" value="UCP037489_NIF3_YqfO"/>
    <property type="match status" value="1"/>
</dbReference>
<dbReference type="EMBL" id="BJXA01000048">
    <property type="protein sequence ID" value="GEM41242.1"/>
    <property type="molecule type" value="Genomic_DNA"/>
</dbReference>
<dbReference type="AlphaFoldDB" id="A0A511MKT3"/>
<dbReference type="GO" id="GO:0016787">
    <property type="term" value="F:hydrolase activity"/>
    <property type="evidence" value="ECO:0007669"/>
    <property type="project" value="UniProtKB-KW"/>
</dbReference>
<reference evidence="7 8" key="1">
    <citation type="submission" date="2019-07" db="EMBL/GenBank/DDBJ databases">
        <title>Whole genome shotgun sequence of Nocardia ninae NBRC 108245.</title>
        <authorList>
            <person name="Hosoyama A."/>
            <person name="Uohara A."/>
            <person name="Ohji S."/>
            <person name="Ichikawa N."/>
        </authorList>
    </citation>
    <scope>NUCLEOTIDE SEQUENCE [LARGE SCALE GENOMIC DNA]</scope>
    <source>
        <strain evidence="7 8">NBRC 108245</strain>
    </source>
</reference>
<keyword evidence="4 5" id="KW-0479">Metal-binding</keyword>
<proteinExistence type="inferred from homology"/>
<dbReference type="NCBIfam" id="TIGR00486">
    <property type="entry name" value="YbgI_SA1388"/>
    <property type="match status" value="1"/>
</dbReference>
<evidence type="ECO:0000256" key="1">
    <source>
        <dbReference type="ARBA" id="ARBA00006964"/>
    </source>
</evidence>
<dbReference type="Pfam" id="PF01784">
    <property type="entry name" value="DUF34_NIF3"/>
    <property type="match status" value="1"/>
</dbReference>
<dbReference type="Gene3D" id="3.30.70.120">
    <property type="match status" value="1"/>
</dbReference>
<dbReference type="SUPFAM" id="SSF102705">
    <property type="entry name" value="NIF3 (NGG1p interacting factor 3)-like"/>
    <property type="match status" value="1"/>
</dbReference>
<sequence>MTTLADLIEVLDAAYPPKLAESWDSVGLVAGDPADEVTRVLFAVDATAGVVEEAIDWRAQALVVHHPLLLRGVDTVAADTPKGALLHRLIRSGCALFTAHTNADSADPGVSDALAAAIGLTVTGPIDAKPEAPIDNWVVQVPPSHADAVLSALFMAGAGSSGDYRDCALRVPAVGQFRPMAEATPAVGVLGELQRVDEERLELIAPPAARAAILSALRAAHPYEDPAYHITERASLPSTVGIGRVGTLPEPESLRAFTDRVAAALPPSAWGVRAAGDPDRSIYTVAVCGGAGDSYLNAVTRRGVDAYVTADLRHHPVDEHLRKGGPALIDAAHWATEFPWCAQAERVVQAGLPGLETRVSTLRTDPWTVSARS</sequence>
<comment type="caution">
    <text evidence="7">The sequence shown here is derived from an EMBL/GenBank/DDBJ whole genome shotgun (WGS) entry which is preliminary data.</text>
</comment>
<name>A0A511MKT3_9NOCA</name>
<evidence type="ECO:0000256" key="2">
    <source>
        <dbReference type="ARBA" id="ARBA00011643"/>
    </source>
</evidence>
<dbReference type="GO" id="GO:0046872">
    <property type="term" value="F:metal ion binding"/>
    <property type="evidence" value="ECO:0007669"/>
    <property type="project" value="UniProtKB-UniRule"/>
</dbReference>
<accession>A0A511MKT3</accession>
<gene>
    <name evidence="7" type="ORF">NN4_57610</name>
</gene>
<dbReference type="InterPro" id="IPR017221">
    <property type="entry name" value="DUF34/NIF3_bac"/>
</dbReference>
<feature type="binding site" evidence="6">
    <location>
        <position position="66"/>
    </location>
    <ligand>
        <name>a divalent metal cation</name>
        <dbReference type="ChEBI" id="CHEBI:60240"/>
        <label>1</label>
    </ligand>
</feature>
<feature type="binding site" evidence="6">
    <location>
        <position position="65"/>
    </location>
    <ligand>
        <name>a divalent metal cation</name>
        <dbReference type="ChEBI" id="CHEBI:60240"/>
        <label>1</label>
    </ligand>
</feature>
<dbReference type="InterPro" id="IPR002678">
    <property type="entry name" value="DUF34/NIF3"/>
</dbReference>
<evidence type="ECO:0000313" key="7">
    <source>
        <dbReference type="EMBL" id="GEM41242.1"/>
    </source>
</evidence>
<comment type="similarity">
    <text evidence="1 5">Belongs to the GTP cyclohydrolase I type 2/NIF3 family.</text>
</comment>